<evidence type="ECO:0000256" key="3">
    <source>
        <dbReference type="ARBA" id="ARBA00024356"/>
    </source>
</evidence>
<comment type="similarity">
    <text evidence="3">Belongs to the glycosyl hydrolase 130 family.</text>
</comment>
<protein>
    <submittedName>
        <fullName evidence="4">Glycosidase PH1107-related protein</fullName>
    </submittedName>
</protein>
<keyword evidence="4" id="KW-0378">Hydrolase</keyword>
<dbReference type="PANTHER" id="PTHR34106">
    <property type="entry name" value="GLYCOSIDASE"/>
    <property type="match status" value="1"/>
</dbReference>
<name>F8FB81_PAEMK</name>
<dbReference type="InterPro" id="IPR023296">
    <property type="entry name" value="Glyco_hydro_beta-prop_sf"/>
</dbReference>
<dbReference type="GO" id="GO:0016798">
    <property type="term" value="F:hydrolase activity, acting on glycosyl bonds"/>
    <property type="evidence" value="ECO:0007669"/>
    <property type="project" value="UniProtKB-KW"/>
</dbReference>
<dbReference type="SUPFAM" id="SSF75005">
    <property type="entry name" value="Arabinanase/levansucrase/invertase"/>
    <property type="match status" value="1"/>
</dbReference>
<dbReference type="Pfam" id="PF04041">
    <property type="entry name" value="Glyco_hydro_130"/>
    <property type="match status" value="1"/>
</dbReference>
<dbReference type="PATRIC" id="fig|1036673.3.peg.3212"/>
<evidence type="ECO:0000313" key="4">
    <source>
        <dbReference type="EMBL" id="AEI42048.1"/>
    </source>
</evidence>
<evidence type="ECO:0000256" key="1">
    <source>
        <dbReference type="ARBA" id="ARBA00022676"/>
    </source>
</evidence>
<dbReference type="Gene3D" id="2.115.10.20">
    <property type="entry name" value="Glycosyl hydrolase domain, family 43"/>
    <property type="match status" value="1"/>
</dbReference>
<dbReference type="CDD" id="cd18610">
    <property type="entry name" value="GH130_BT3780-like"/>
    <property type="match status" value="1"/>
</dbReference>
<dbReference type="GO" id="GO:0016757">
    <property type="term" value="F:glycosyltransferase activity"/>
    <property type="evidence" value="ECO:0007669"/>
    <property type="project" value="UniProtKB-KW"/>
</dbReference>
<dbReference type="AlphaFoldDB" id="F8FB81"/>
<keyword evidence="4" id="KW-0326">Glycosidase</keyword>
<gene>
    <name evidence="4" type="ordered locus">KNP414_03490</name>
</gene>
<dbReference type="Proteomes" id="UP000006620">
    <property type="component" value="Chromosome"/>
</dbReference>
<dbReference type="PIRSF" id="PIRSF016202">
    <property type="entry name" value="PH1107"/>
    <property type="match status" value="1"/>
</dbReference>
<sequence>MFNPAAIVKDGLVYLLYRAEDHTGEGVWNGTSRIGLAWSRDGLTFERHPEPVLSPTEPYELPGGCEDPRISFVDGTYYLTYTAFDGITARLCLATSTDLFHWDKHGLLFPQFDDGETYQWTKSGAIVPAKVNGRYVMYFGDTDIWIAFSDDGIRWESEPEPVLRRSADPAAFDSHLIEPGPAPVLTEEGIVLLYNGARLITAEGGDRGKPYYSMGQAMFALDDPRRLLRRTTHSVFDPSTSDEVRGQIDFVVFGEGLVHHRDVWLLYYGMADSRVGVAAFSERGAEPFEALAGLR</sequence>
<keyword evidence="2" id="KW-0808">Transferase</keyword>
<dbReference type="HOGENOM" id="CLU_046648_3_0_9"/>
<dbReference type="KEGG" id="pms:KNP414_03490"/>
<keyword evidence="1" id="KW-0328">Glycosyltransferase</keyword>
<reference evidence="5" key="1">
    <citation type="submission" date="2011-06" db="EMBL/GenBank/DDBJ databases">
        <title>Complete genome sequence of Paenibacillus mucilaginosus KNP414.</title>
        <authorList>
            <person name="Wang J."/>
            <person name="Hu S."/>
            <person name="Hu X."/>
            <person name="Zhang B."/>
            <person name="Dong D."/>
            <person name="Zhang S."/>
            <person name="Zhao K."/>
            <person name="Wu D."/>
        </authorList>
    </citation>
    <scope>NUCLEOTIDE SEQUENCE [LARGE SCALE GENOMIC DNA]</scope>
    <source>
        <strain evidence="5">KNP414</strain>
    </source>
</reference>
<proteinExistence type="inferred from homology"/>
<dbReference type="PANTHER" id="PTHR34106:SF5">
    <property type="entry name" value="GLYCOSIDASE"/>
    <property type="match status" value="1"/>
</dbReference>
<organism evidence="4 5">
    <name type="scientific">Paenibacillus mucilaginosus (strain KNP414)</name>
    <dbReference type="NCBI Taxonomy" id="1036673"/>
    <lineage>
        <taxon>Bacteria</taxon>
        <taxon>Bacillati</taxon>
        <taxon>Bacillota</taxon>
        <taxon>Bacilli</taxon>
        <taxon>Bacillales</taxon>
        <taxon>Paenibacillaceae</taxon>
        <taxon>Paenibacillus</taxon>
    </lineage>
</organism>
<dbReference type="InterPro" id="IPR007184">
    <property type="entry name" value="Mannoside_phosphorylase"/>
</dbReference>
<dbReference type="EMBL" id="CP002869">
    <property type="protein sequence ID" value="AEI42048.1"/>
    <property type="molecule type" value="Genomic_DNA"/>
</dbReference>
<accession>F8FB81</accession>
<evidence type="ECO:0000256" key="2">
    <source>
        <dbReference type="ARBA" id="ARBA00022679"/>
    </source>
</evidence>
<evidence type="ECO:0000313" key="5">
    <source>
        <dbReference type="Proteomes" id="UP000006620"/>
    </source>
</evidence>
<reference evidence="4 5" key="2">
    <citation type="journal article" date="2013" name="Genome Announc.">
        <title>Genome Sequence of Growth-Improving Paenibacillus mucilaginosus Strain KNP414.</title>
        <authorList>
            <person name="Lu J.J."/>
            <person name="Wang J.F."/>
            <person name="Hu X.F."/>
        </authorList>
    </citation>
    <scope>NUCLEOTIDE SEQUENCE [LARGE SCALE GENOMIC DNA]</scope>
    <source>
        <strain evidence="4 5">KNP414</strain>
    </source>
</reference>